<organism evidence="1 2">
    <name type="scientific">Halovulum marinum</name>
    <dbReference type="NCBI Taxonomy" id="2662447"/>
    <lineage>
        <taxon>Bacteria</taxon>
        <taxon>Pseudomonadati</taxon>
        <taxon>Pseudomonadota</taxon>
        <taxon>Alphaproteobacteria</taxon>
        <taxon>Rhodobacterales</taxon>
        <taxon>Paracoccaceae</taxon>
        <taxon>Halovulum</taxon>
    </lineage>
</organism>
<evidence type="ECO:0000313" key="2">
    <source>
        <dbReference type="Proteomes" id="UP000474957"/>
    </source>
</evidence>
<sequence>MSGTRVAVHVPYDADVDFGRAVAGYLMTDGLDVFAVRTFRFGLGAPNVRFFHASDRAVAERVARVLTAYGLAAEARDFTHYRPPPEPGLIEVWIAPPPRFGR</sequence>
<reference evidence="1 2" key="1">
    <citation type="submission" date="2019-10" db="EMBL/GenBank/DDBJ databases">
        <title>Cognatihalovulum marinum gen. nov. sp. nov., a new member of the family Rhodobacteraceae isolated from deep seawater of the Northwest Indian Ocean.</title>
        <authorList>
            <person name="Ruan C."/>
            <person name="Wang J."/>
            <person name="Zheng X."/>
            <person name="Song L."/>
            <person name="Zhu Y."/>
            <person name="Huang Y."/>
            <person name="Lu Z."/>
            <person name="Du W."/>
            <person name="Huang L."/>
            <person name="Dai X."/>
        </authorList>
    </citation>
    <scope>NUCLEOTIDE SEQUENCE [LARGE SCALE GENOMIC DNA]</scope>
    <source>
        <strain evidence="1 2">2CG4</strain>
    </source>
</reference>
<comment type="caution">
    <text evidence="1">The sequence shown here is derived from an EMBL/GenBank/DDBJ whole genome shotgun (WGS) entry which is preliminary data.</text>
</comment>
<dbReference type="EMBL" id="WIND01000006">
    <property type="protein sequence ID" value="MSU89896.1"/>
    <property type="molecule type" value="Genomic_DNA"/>
</dbReference>
<dbReference type="Proteomes" id="UP000474957">
    <property type="component" value="Unassembled WGS sequence"/>
</dbReference>
<keyword evidence="2" id="KW-1185">Reference proteome</keyword>
<accession>A0A6L5Z002</accession>
<protein>
    <submittedName>
        <fullName evidence="1">Uncharacterized protein</fullName>
    </submittedName>
</protein>
<proteinExistence type="predicted"/>
<gene>
    <name evidence="1" type="ORF">GE300_09780</name>
</gene>
<dbReference type="AlphaFoldDB" id="A0A6L5Z002"/>
<evidence type="ECO:0000313" key="1">
    <source>
        <dbReference type="EMBL" id="MSU89896.1"/>
    </source>
</evidence>
<name>A0A6L5Z002_9RHOB</name>